<dbReference type="Proteomes" id="UP000001449">
    <property type="component" value="Chromosome 9"/>
</dbReference>
<dbReference type="EMBL" id="CM000645">
    <property type="protein sequence ID" value="EED90347.1"/>
    <property type="molecule type" value="Genomic_DNA"/>
</dbReference>
<keyword evidence="2" id="KW-0472">Membrane</keyword>
<dbReference type="PaxDb" id="35128-Thaps23896"/>
<gene>
    <name evidence="3" type="ORF">THAPSDRAFT_23896</name>
</gene>
<evidence type="ECO:0000256" key="1">
    <source>
        <dbReference type="SAM" id="MobiDB-lite"/>
    </source>
</evidence>
<sequence length="591" mass="65406">MTLRPSNAEPRRRQAPRNRRQLSSSAAASPGQLATTLSTILLLLQTIAPPSAVSAYHRAPCTTTSIRRQFQYSECYAPSLNPDLFLREASFVMAHDAATGYLPLSTKDSNEALANHAAMSQQEAYSSSNSWKAISKDFLALYGKTQVGTVYDQLNHGARALDLRPKLYTNGTIGFHHGSLIDIPLSSITLGNLLEDAKQWCKDNPKELVIIFHSKMVHEAGYNGLASQVYMETTDDGYDAANNNNDANQDLDDMFYDDALQQNYYNDDQANQDDNVNNDNSNNDDNDQSASYSYYYNGIAALRGVYENHGVPYYPCEKLGNLTVGEAMDLADLTKLGGKGYLLAVDRHDMYASLCGKANRAQYSLVTCYSSHYATNDNNVQAQQHNAESNSQSYMQCTDRKGTGQAKLNALRSYVKASTNNEPTDNSNELGPPADYLTYPFNQIQGFWQVDASSVQVGLMHESTLLDDNRVSQVNAEMVRMAYNNEFDSVSIFSMDNVALNGNAMFSVLRNQCDQSAISNDDDGLHACGQQLVMPQMNVSTTLPIFWNVVLFVIYGALAAMVLVMLVQAFRMRNKELRDQNSLICSGSIIT</sequence>
<dbReference type="RefSeq" id="XP_002292372.1">
    <property type="nucleotide sequence ID" value="XM_002292336.1"/>
</dbReference>
<dbReference type="GO" id="GO:0006629">
    <property type="term" value="P:lipid metabolic process"/>
    <property type="evidence" value="ECO:0007669"/>
    <property type="project" value="InterPro"/>
</dbReference>
<accession>B8C7N2</accession>
<dbReference type="KEGG" id="tps:THAPSDRAFT_23896"/>
<keyword evidence="4" id="KW-1185">Reference proteome</keyword>
<dbReference type="PANTHER" id="PTHR13593:SF113">
    <property type="entry name" value="SI:DKEY-266F7.9"/>
    <property type="match status" value="1"/>
</dbReference>
<dbReference type="PANTHER" id="PTHR13593">
    <property type="match status" value="1"/>
</dbReference>
<dbReference type="SUPFAM" id="SSF51695">
    <property type="entry name" value="PLC-like phosphodiesterases"/>
    <property type="match status" value="1"/>
</dbReference>
<evidence type="ECO:0000313" key="4">
    <source>
        <dbReference type="Proteomes" id="UP000001449"/>
    </source>
</evidence>
<dbReference type="AlphaFoldDB" id="B8C7N2"/>
<feature type="region of interest" description="Disordered" evidence="1">
    <location>
        <begin position="1"/>
        <end position="30"/>
    </location>
</feature>
<organism evidence="3 4">
    <name type="scientific">Thalassiosira pseudonana</name>
    <name type="common">Marine diatom</name>
    <name type="synonym">Cyclotella nana</name>
    <dbReference type="NCBI Taxonomy" id="35128"/>
    <lineage>
        <taxon>Eukaryota</taxon>
        <taxon>Sar</taxon>
        <taxon>Stramenopiles</taxon>
        <taxon>Ochrophyta</taxon>
        <taxon>Bacillariophyta</taxon>
        <taxon>Coscinodiscophyceae</taxon>
        <taxon>Thalassiosirophycidae</taxon>
        <taxon>Thalassiosirales</taxon>
        <taxon>Thalassiosiraceae</taxon>
        <taxon>Thalassiosira</taxon>
    </lineage>
</organism>
<evidence type="ECO:0008006" key="5">
    <source>
        <dbReference type="Google" id="ProtNLM"/>
    </source>
</evidence>
<dbReference type="Gene3D" id="3.20.20.190">
    <property type="entry name" value="Phosphatidylinositol (PI) phosphodiesterase"/>
    <property type="match status" value="1"/>
</dbReference>
<keyword evidence="2" id="KW-0812">Transmembrane</keyword>
<feature type="transmembrane region" description="Helical" evidence="2">
    <location>
        <begin position="545"/>
        <end position="570"/>
    </location>
</feature>
<dbReference type="GeneID" id="7451021"/>
<proteinExistence type="predicted"/>
<dbReference type="InterPro" id="IPR051057">
    <property type="entry name" value="PI-PLC_domain"/>
</dbReference>
<dbReference type="HOGENOM" id="CLU_502079_0_0_1"/>
<evidence type="ECO:0000313" key="3">
    <source>
        <dbReference type="EMBL" id="EED90347.1"/>
    </source>
</evidence>
<evidence type="ECO:0000256" key="2">
    <source>
        <dbReference type="SAM" id="Phobius"/>
    </source>
</evidence>
<name>B8C7N2_THAPS</name>
<dbReference type="InParanoid" id="B8C7N2"/>
<feature type="region of interest" description="Disordered" evidence="1">
    <location>
        <begin position="268"/>
        <end position="288"/>
    </location>
</feature>
<reference evidence="3 4" key="2">
    <citation type="journal article" date="2008" name="Nature">
        <title>The Phaeodactylum genome reveals the evolutionary history of diatom genomes.</title>
        <authorList>
            <person name="Bowler C."/>
            <person name="Allen A.E."/>
            <person name="Badger J.H."/>
            <person name="Grimwood J."/>
            <person name="Jabbari K."/>
            <person name="Kuo A."/>
            <person name="Maheswari U."/>
            <person name="Martens C."/>
            <person name="Maumus F."/>
            <person name="Otillar R.P."/>
            <person name="Rayko E."/>
            <person name="Salamov A."/>
            <person name="Vandepoele K."/>
            <person name="Beszteri B."/>
            <person name="Gruber A."/>
            <person name="Heijde M."/>
            <person name="Katinka M."/>
            <person name="Mock T."/>
            <person name="Valentin K."/>
            <person name="Verret F."/>
            <person name="Berges J.A."/>
            <person name="Brownlee C."/>
            <person name="Cadoret J.P."/>
            <person name="Chiovitti A."/>
            <person name="Choi C.J."/>
            <person name="Coesel S."/>
            <person name="De Martino A."/>
            <person name="Detter J.C."/>
            <person name="Durkin C."/>
            <person name="Falciatore A."/>
            <person name="Fournet J."/>
            <person name="Haruta M."/>
            <person name="Huysman M.J."/>
            <person name="Jenkins B.D."/>
            <person name="Jiroutova K."/>
            <person name="Jorgensen R.E."/>
            <person name="Joubert Y."/>
            <person name="Kaplan A."/>
            <person name="Kroger N."/>
            <person name="Kroth P.G."/>
            <person name="La Roche J."/>
            <person name="Lindquist E."/>
            <person name="Lommer M."/>
            <person name="Martin-Jezequel V."/>
            <person name="Lopez P.J."/>
            <person name="Lucas S."/>
            <person name="Mangogna M."/>
            <person name="McGinnis K."/>
            <person name="Medlin L.K."/>
            <person name="Montsant A."/>
            <person name="Oudot-Le Secq M.P."/>
            <person name="Napoli C."/>
            <person name="Obornik M."/>
            <person name="Parker M.S."/>
            <person name="Petit J.L."/>
            <person name="Porcel B.M."/>
            <person name="Poulsen N."/>
            <person name="Robison M."/>
            <person name="Rychlewski L."/>
            <person name="Rynearson T.A."/>
            <person name="Schmutz J."/>
            <person name="Shapiro H."/>
            <person name="Siaut M."/>
            <person name="Stanley M."/>
            <person name="Sussman M.R."/>
            <person name="Taylor A.R."/>
            <person name="Vardi A."/>
            <person name="von Dassow P."/>
            <person name="Vyverman W."/>
            <person name="Willis A."/>
            <person name="Wyrwicz L.S."/>
            <person name="Rokhsar D.S."/>
            <person name="Weissenbach J."/>
            <person name="Armbrust E.V."/>
            <person name="Green B.R."/>
            <person name="Van de Peer Y."/>
            <person name="Grigoriev I.V."/>
        </authorList>
    </citation>
    <scope>NUCLEOTIDE SEQUENCE [LARGE SCALE GENOMIC DNA]</scope>
    <source>
        <strain evidence="3 4">CCMP1335</strain>
    </source>
</reference>
<dbReference type="PROSITE" id="PS50007">
    <property type="entry name" value="PIPLC_X_DOMAIN"/>
    <property type="match status" value="1"/>
</dbReference>
<feature type="compositionally biased region" description="Low complexity" evidence="1">
    <location>
        <begin position="268"/>
        <end position="281"/>
    </location>
</feature>
<keyword evidence="2" id="KW-1133">Transmembrane helix</keyword>
<reference evidence="3 4" key="1">
    <citation type="journal article" date="2004" name="Science">
        <title>The genome of the diatom Thalassiosira pseudonana: ecology, evolution, and metabolism.</title>
        <authorList>
            <person name="Armbrust E.V."/>
            <person name="Berges J.A."/>
            <person name="Bowler C."/>
            <person name="Green B.R."/>
            <person name="Martinez D."/>
            <person name="Putnam N.H."/>
            <person name="Zhou S."/>
            <person name="Allen A.E."/>
            <person name="Apt K.E."/>
            <person name="Bechner M."/>
            <person name="Brzezinski M.A."/>
            <person name="Chaal B.K."/>
            <person name="Chiovitti A."/>
            <person name="Davis A.K."/>
            <person name="Demarest M.S."/>
            <person name="Detter J.C."/>
            <person name="Glavina T."/>
            <person name="Goodstein D."/>
            <person name="Hadi M.Z."/>
            <person name="Hellsten U."/>
            <person name="Hildebrand M."/>
            <person name="Jenkins B.D."/>
            <person name="Jurka J."/>
            <person name="Kapitonov V.V."/>
            <person name="Kroger N."/>
            <person name="Lau W.W."/>
            <person name="Lane T.W."/>
            <person name="Larimer F.W."/>
            <person name="Lippmeier J.C."/>
            <person name="Lucas S."/>
            <person name="Medina M."/>
            <person name="Montsant A."/>
            <person name="Obornik M."/>
            <person name="Parker M.S."/>
            <person name="Palenik B."/>
            <person name="Pazour G.J."/>
            <person name="Richardson P.M."/>
            <person name="Rynearson T.A."/>
            <person name="Saito M.A."/>
            <person name="Schwartz D.C."/>
            <person name="Thamatrakoln K."/>
            <person name="Valentin K."/>
            <person name="Vardi A."/>
            <person name="Wilkerson F.P."/>
            <person name="Rokhsar D.S."/>
        </authorList>
    </citation>
    <scope>NUCLEOTIDE SEQUENCE [LARGE SCALE GENOMIC DNA]</scope>
    <source>
        <strain evidence="3 4">CCMP1335</strain>
    </source>
</reference>
<dbReference type="InterPro" id="IPR017946">
    <property type="entry name" value="PLC-like_Pdiesterase_TIM-brl"/>
</dbReference>
<protein>
    <recommendedName>
        <fullName evidence="5">Phosphatidylinositol-specific phospholipase C X domain-containing protein</fullName>
    </recommendedName>
</protein>
<dbReference type="GO" id="GO:0008081">
    <property type="term" value="F:phosphoric diester hydrolase activity"/>
    <property type="evidence" value="ECO:0000318"/>
    <property type="project" value="GO_Central"/>
</dbReference>
<dbReference type="eggNOG" id="ENOG502R5CJ">
    <property type="taxonomic scope" value="Eukaryota"/>
</dbReference>